<evidence type="ECO:0000256" key="10">
    <source>
        <dbReference type="RuleBase" id="RU000520"/>
    </source>
</evidence>
<keyword evidence="6 8" id="KW-0460">Magnesium</keyword>
<dbReference type="Pfam" id="PF00709">
    <property type="entry name" value="Adenylsucc_synt"/>
    <property type="match status" value="1"/>
</dbReference>
<dbReference type="InterPro" id="IPR042111">
    <property type="entry name" value="Adenylosuccinate_synth_dom3"/>
</dbReference>
<dbReference type="GO" id="GO:0000287">
    <property type="term" value="F:magnesium ion binding"/>
    <property type="evidence" value="ECO:0007669"/>
    <property type="project" value="UniProtKB-UniRule"/>
</dbReference>
<dbReference type="FunFam" id="3.90.170.10:FF:000001">
    <property type="entry name" value="Adenylosuccinate synthetase"/>
    <property type="match status" value="1"/>
</dbReference>
<dbReference type="STRING" id="857967.G0QYX6"/>
<dbReference type="EMBL" id="GL984131">
    <property type="protein sequence ID" value="EGR29579.1"/>
    <property type="molecule type" value="Genomic_DNA"/>
</dbReference>
<dbReference type="PANTHER" id="PTHR11846">
    <property type="entry name" value="ADENYLOSUCCINATE SYNTHETASE"/>
    <property type="match status" value="1"/>
</dbReference>
<dbReference type="InterPro" id="IPR001114">
    <property type="entry name" value="Adenylosuccinate_synthetase"/>
</dbReference>
<dbReference type="eggNOG" id="KOG1355">
    <property type="taxonomic scope" value="Eukaryota"/>
</dbReference>
<comment type="cofactor">
    <cofactor evidence="8">
        <name>Mg(2+)</name>
        <dbReference type="ChEBI" id="CHEBI:18420"/>
    </cofactor>
    <text evidence="8">Binds 1 Mg(2+) ion per subunit.</text>
</comment>
<accession>G0QYX6</accession>
<evidence type="ECO:0000256" key="9">
    <source>
        <dbReference type="PROSITE-ProRule" id="PRU10134"/>
    </source>
</evidence>
<dbReference type="NCBIfam" id="NF002223">
    <property type="entry name" value="PRK01117.1"/>
    <property type="match status" value="1"/>
</dbReference>
<feature type="binding site" evidence="8">
    <location>
        <position position="252"/>
    </location>
    <ligand>
        <name>IMP</name>
        <dbReference type="ChEBI" id="CHEBI:58053"/>
    </ligand>
</feature>
<dbReference type="InterPro" id="IPR042110">
    <property type="entry name" value="Adenylosuccinate_synth_dom2"/>
</dbReference>
<dbReference type="GO" id="GO:0046040">
    <property type="term" value="P:IMP metabolic process"/>
    <property type="evidence" value="ECO:0007669"/>
    <property type="project" value="TreeGrafter"/>
</dbReference>
<evidence type="ECO:0000256" key="7">
    <source>
        <dbReference type="ARBA" id="ARBA00023134"/>
    </source>
</evidence>
<comment type="pathway">
    <text evidence="8 10">Purine metabolism; AMP biosynthesis via de novo pathway; AMP from IMP: step 1/2.</text>
</comment>
<evidence type="ECO:0000256" key="1">
    <source>
        <dbReference type="ARBA" id="ARBA00011738"/>
    </source>
</evidence>
<feature type="binding site" evidence="8">
    <location>
        <begin position="56"/>
        <end position="59"/>
    </location>
    <ligand>
        <name>IMP</name>
        <dbReference type="ChEBI" id="CHEBI:58053"/>
    </ligand>
</feature>
<dbReference type="SUPFAM" id="SSF52540">
    <property type="entry name" value="P-loop containing nucleoside triphosphate hydrolases"/>
    <property type="match status" value="1"/>
</dbReference>
<feature type="binding site" evidence="8">
    <location>
        <position position="237"/>
    </location>
    <ligand>
        <name>IMP</name>
        <dbReference type="ChEBI" id="CHEBI:58053"/>
    </ligand>
</feature>
<comment type="catalytic activity">
    <reaction evidence="8 10">
        <text>IMP + L-aspartate + GTP = N(6)-(1,2-dicarboxyethyl)-AMP + GDP + phosphate + 2 H(+)</text>
        <dbReference type="Rhea" id="RHEA:15753"/>
        <dbReference type="ChEBI" id="CHEBI:15378"/>
        <dbReference type="ChEBI" id="CHEBI:29991"/>
        <dbReference type="ChEBI" id="CHEBI:37565"/>
        <dbReference type="ChEBI" id="CHEBI:43474"/>
        <dbReference type="ChEBI" id="CHEBI:57567"/>
        <dbReference type="ChEBI" id="CHEBI:58053"/>
        <dbReference type="ChEBI" id="CHEBI:58189"/>
        <dbReference type="EC" id="6.3.4.4"/>
    </reaction>
</comment>
<dbReference type="AlphaFoldDB" id="G0QYX6"/>
<evidence type="ECO:0000256" key="5">
    <source>
        <dbReference type="ARBA" id="ARBA00022755"/>
    </source>
</evidence>
<dbReference type="OMA" id="FHHAKPI"/>
<feature type="active site" evidence="9">
    <location>
        <position position="158"/>
    </location>
</feature>
<dbReference type="SMART" id="SM00788">
    <property type="entry name" value="Adenylsucc_synt"/>
    <property type="match status" value="1"/>
</dbReference>
<feature type="binding site" evidence="8">
    <location>
        <begin position="58"/>
        <end position="60"/>
    </location>
    <ligand>
        <name>GTP</name>
        <dbReference type="ChEBI" id="CHEBI:37565"/>
    </ligand>
</feature>
<dbReference type="PROSITE" id="PS00513">
    <property type="entry name" value="ADENYLOSUCCIN_SYN_2"/>
    <property type="match status" value="1"/>
</dbReference>
<dbReference type="InterPro" id="IPR033128">
    <property type="entry name" value="Adenylosuccin_syn_Lys_AS"/>
</dbReference>
<comment type="similarity">
    <text evidence="8 10">Belongs to the adenylosuccinate synthetase family.</text>
</comment>
<feature type="binding site" evidence="8">
    <location>
        <position position="318"/>
    </location>
    <ligand>
        <name>GTP</name>
        <dbReference type="ChEBI" id="CHEBI:37565"/>
    </ligand>
</feature>
<dbReference type="Gene3D" id="3.40.440.10">
    <property type="entry name" value="Adenylosuccinate Synthetase, subunit A, domain 1"/>
    <property type="match status" value="1"/>
</dbReference>
<evidence type="ECO:0000256" key="3">
    <source>
        <dbReference type="ARBA" id="ARBA00022723"/>
    </source>
</evidence>
<organism evidence="11 12">
    <name type="scientific">Ichthyophthirius multifiliis</name>
    <name type="common">White spot disease agent</name>
    <name type="synonym">Ich</name>
    <dbReference type="NCBI Taxonomy" id="5932"/>
    <lineage>
        <taxon>Eukaryota</taxon>
        <taxon>Sar</taxon>
        <taxon>Alveolata</taxon>
        <taxon>Ciliophora</taxon>
        <taxon>Intramacronucleata</taxon>
        <taxon>Oligohymenophorea</taxon>
        <taxon>Hymenostomatida</taxon>
        <taxon>Ophryoglenina</taxon>
        <taxon>Ichthyophthirius</taxon>
    </lineage>
</organism>
<feature type="binding site" evidence="8">
    <location>
        <begin position="30"/>
        <end position="36"/>
    </location>
    <ligand>
        <name>GTP</name>
        <dbReference type="ChEBI" id="CHEBI:37565"/>
    </ligand>
</feature>
<dbReference type="OrthoDB" id="10265645at2759"/>
<comment type="subunit">
    <text evidence="1 8">Homodimer.</text>
</comment>
<dbReference type="GeneID" id="14905688"/>
<dbReference type="NCBIfam" id="TIGR00184">
    <property type="entry name" value="purA"/>
    <property type="match status" value="1"/>
</dbReference>
<feature type="binding site" evidence="8">
    <location>
        <begin position="344"/>
        <end position="346"/>
    </location>
    <ligand>
        <name>GTP</name>
        <dbReference type="ChEBI" id="CHEBI:37565"/>
    </ligand>
</feature>
<dbReference type="UniPathway" id="UPA00075">
    <property type="reaction ID" value="UER00335"/>
</dbReference>
<dbReference type="GO" id="GO:0005737">
    <property type="term" value="C:cytoplasm"/>
    <property type="evidence" value="ECO:0007669"/>
    <property type="project" value="UniProtKB-SubCell"/>
</dbReference>
<dbReference type="RefSeq" id="XP_004030815.1">
    <property type="nucleotide sequence ID" value="XM_004030767.1"/>
</dbReference>
<dbReference type="Proteomes" id="UP000008983">
    <property type="component" value="Unassembled WGS sequence"/>
</dbReference>
<feature type="active site" description="Proton donor" evidence="8">
    <location>
        <position position="59"/>
    </location>
</feature>
<evidence type="ECO:0000256" key="4">
    <source>
        <dbReference type="ARBA" id="ARBA00022741"/>
    </source>
</evidence>
<dbReference type="EC" id="6.3.4.4" evidence="8 10"/>
<keyword evidence="8" id="KW-0963">Cytoplasm</keyword>
<keyword evidence="4 8" id="KW-0547">Nucleotide-binding</keyword>
<feature type="active site" description="Proton acceptor" evidence="8">
    <location>
        <position position="31"/>
    </location>
</feature>
<gene>
    <name evidence="11" type="ORF">IMG5_152900</name>
</gene>
<protein>
    <recommendedName>
        <fullName evidence="8 10">Adenylosuccinate synthetase</fullName>
        <shortName evidence="8">AMPSase</shortName>
        <shortName evidence="8">AdSS</shortName>
        <ecNumber evidence="8 10">6.3.4.4</ecNumber>
    </recommendedName>
    <alternativeName>
        <fullName evidence="8">IMP--aspartate ligase</fullName>
    </alternativeName>
</protein>
<dbReference type="PROSITE" id="PS01266">
    <property type="entry name" value="ADENYLOSUCCIN_SYN_1"/>
    <property type="match status" value="1"/>
</dbReference>
<dbReference type="Gene3D" id="1.10.300.10">
    <property type="entry name" value="Adenylosuccinate Synthetase, subunit A, domain 2"/>
    <property type="match status" value="1"/>
</dbReference>
<dbReference type="InterPro" id="IPR018220">
    <property type="entry name" value="Adenylosuccin_syn_GTP-bd"/>
</dbReference>
<evidence type="ECO:0000256" key="8">
    <source>
        <dbReference type="HAMAP-Rule" id="MF_03125"/>
    </source>
</evidence>
<comment type="subcellular location">
    <subcellularLocation>
        <location evidence="8">Cytoplasm</location>
    </subcellularLocation>
</comment>
<dbReference type="InParanoid" id="G0QYX6"/>
<dbReference type="GO" id="GO:0004019">
    <property type="term" value="F:adenylosuccinate synthase activity"/>
    <property type="evidence" value="ECO:0007669"/>
    <property type="project" value="UniProtKB-UniRule"/>
</dbReference>
<proteinExistence type="inferred from homology"/>
<dbReference type="Gene3D" id="3.90.170.10">
    <property type="entry name" value="Adenylosuccinate Synthetase, subunit A, domain 3"/>
    <property type="match status" value="1"/>
</dbReference>
<sequence length="439" mass="49452">MSLKKAVFSSSKLLNGLNSKVCVIVGSQWGDEGKGKLVDILAGKYDVCARYNGGANAGHTIIVNGVKYPFHLLPCGILYPQTLNLLGNGTVIHLQTMFDELKQLDRDKICYKGRLMLSDRAHLVTSLSIAADSKNEEQSKNQFLGTTKRGIGPTYASKMNRYGLRIGDLKNWDTFQQKYNYLQQKFKDFDIQPQQDELKEFKQLRDRLLSENMIVDSVYLLNKQMKEGKKILVEGANACLLDIDFGTYPYVTSSSTSVGGVCTGLGIPPQNIQTVVGIVKAYTTRVGEGPFPTELQDENGEHFRKVGREFGTTTGRPRRCGWLDIPLLRYSNMINKFSSINITKLDVLDQMDQIKIATKYLIDGKEIGYMPSTIDELSQVQVEYIKLKGWKKDISKITTYRSLPKEAKEYIKTIEKLLKVPVSWIGTGPERESMIQKKI</sequence>
<feature type="binding site" evidence="8">
    <location>
        <position position="31"/>
    </location>
    <ligand>
        <name>Mg(2+)</name>
        <dbReference type="ChEBI" id="CHEBI:18420"/>
    </ligand>
</feature>
<evidence type="ECO:0000256" key="6">
    <source>
        <dbReference type="ARBA" id="ARBA00022842"/>
    </source>
</evidence>
<dbReference type="InterPro" id="IPR027417">
    <property type="entry name" value="P-loop_NTPase"/>
</dbReference>
<name>G0QYX6_ICHMU</name>
<dbReference type="CDD" id="cd03108">
    <property type="entry name" value="AdSS"/>
    <property type="match status" value="1"/>
</dbReference>
<dbReference type="InterPro" id="IPR042109">
    <property type="entry name" value="Adenylosuccinate_synth_dom1"/>
</dbReference>
<evidence type="ECO:0000313" key="12">
    <source>
        <dbReference type="Proteomes" id="UP000008983"/>
    </source>
</evidence>
<keyword evidence="12" id="KW-1185">Reference proteome</keyword>
<keyword evidence="7 8" id="KW-0342">GTP-binding</keyword>
<comment type="function">
    <text evidence="10">Plays an important role in the de novo pathway of purine nucleotide biosynthesis.</text>
</comment>
<evidence type="ECO:0000256" key="2">
    <source>
        <dbReference type="ARBA" id="ARBA00022598"/>
    </source>
</evidence>
<feature type="binding site" evidence="8">
    <location>
        <position position="58"/>
    </location>
    <ligand>
        <name>Mg(2+)</name>
        <dbReference type="ChEBI" id="CHEBI:18420"/>
    </ligand>
</feature>
<feature type="binding site" evidence="8">
    <location>
        <begin position="31"/>
        <end position="34"/>
    </location>
    <ligand>
        <name>IMP</name>
        <dbReference type="ChEBI" id="CHEBI:58053"/>
    </ligand>
</feature>
<dbReference type="GO" id="GO:0005525">
    <property type="term" value="F:GTP binding"/>
    <property type="evidence" value="ECO:0007669"/>
    <property type="project" value="UniProtKB-UniRule"/>
</dbReference>
<feature type="binding site" evidence="8">
    <location>
        <begin position="426"/>
        <end position="428"/>
    </location>
    <ligand>
        <name>GTP</name>
        <dbReference type="ChEBI" id="CHEBI:37565"/>
    </ligand>
</feature>
<dbReference type="FunCoup" id="G0QYX6">
    <property type="interactions" value="335"/>
</dbReference>
<feature type="binding site" evidence="8">
    <location>
        <position position="147"/>
    </location>
    <ligand>
        <name>IMP</name>
        <dbReference type="ChEBI" id="CHEBI:58053"/>
    </ligand>
</feature>
<comment type="function">
    <text evidence="8">Plays an important role in the de novo pathway and in the salvage pathway of purine nucleotide biosynthesis. Catalyzes the first commited step in the biosynthesis of AMP from IMP.</text>
</comment>
<evidence type="ECO:0000313" key="11">
    <source>
        <dbReference type="EMBL" id="EGR29579.1"/>
    </source>
</evidence>
<feature type="binding site" evidence="8">
    <location>
        <position position="316"/>
    </location>
    <ligand>
        <name>IMP</name>
        <dbReference type="ChEBI" id="CHEBI:58053"/>
    </ligand>
</feature>
<dbReference type="GO" id="GO:0044208">
    <property type="term" value="P:'de novo' AMP biosynthetic process"/>
    <property type="evidence" value="ECO:0007669"/>
    <property type="project" value="UniProtKB-UniRule"/>
</dbReference>
<feature type="binding site" evidence="8">
    <location>
        <position position="161"/>
    </location>
    <ligand>
        <name>IMP</name>
        <dbReference type="ChEBI" id="CHEBI:58053"/>
        <note>ligand shared between dimeric partners</note>
    </ligand>
</feature>
<keyword evidence="5 8" id="KW-0658">Purine biosynthesis</keyword>
<reference evidence="11 12" key="1">
    <citation type="submission" date="2011-07" db="EMBL/GenBank/DDBJ databases">
        <authorList>
            <person name="Coyne R."/>
            <person name="Brami D."/>
            <person name="Johnson J."/>
            <person name="Hostetler J."/>
            <person name="Hannick L."/>
            <person name="Clark T."/>
            <person name="Cassidy-Hanley D."/>
            <person name="Inman J."/>
        </authorList>
    </citation>
    <scope>NUCLEOTIDE SEQUENCE [LARGE SCALE GENOMIC DNA]</scope>
    <source>
        <strain evidence="11 12">G5</strain>
    </source>
</reference>
<dbReference type="PANTHER" id="PTHR11846:SF0">
    <property type="entry name" value="ADENYLOSUCCINATE SYNTHETASE"/>
    <property type="match status" value="1"/>
</dbReference>
<feature type="binding site" evidence="8">
    <location>
        <begin position="312"/>
        <end position="318"/>
    </location>
    <ligand>
        <name>substrate</name>
    </ligand>
</feature>
<dbReference type="HAMAP" id="MF_00011">
    <property type="entry name" value="Adenylosucc_synth"/>
    <property type="match status" value="1"/>
</dbReference>
<keyword evidence="3 8" id="KW-0479">Metal-binding</keyword>
<keyword evidence="2 8" id="KW-0436">Ligase</keyword>